<dbReference type="InterPro" id="IPR006056">
    <property type="entry name" value="RidA"/>
</dbReference>
<organism evidence="2 3">
    <name type="scientific">Vulcaniibacterium tengchongense</name>
    <dbReference type="NCBI Taxonomy" id="1273429"/>
    <lineage>
        <taxon>Bacteria</taxon>
        <taxon>Pseudomonadati</taxon>
        <taxon>Pseudomonadota</taxon>
        <taxon>Gammaproteobacteria</taxon>
        <taxon>Lysobacterales</taxon>
        <taxon>Lysobacteraceae</taxon>
        <taxon>Vulcaniibacterium</taxon>
    </lineage>
</organism>
<dbReference type="FunFam" id="3.30.1330.40:FF:000001">
    <property type="entry name" value="L-PSP family endoribonuclease"/>
    <property type="match status" value="1"/>
</dbReference>
<reference evidence="2 3" key="1">
    <citation type="submission" date="2018-11" db="EMBL/GenBank/DDBJ databases">
        <title>Genomic Encyclopedia of Type Strains, Phase IV (KMG-IV): sequencing the most valuable type-strain genomes for metagenomic binning, comparative biology and taxonomic classification.</title>
        <authorList>
            <person name="Goeker M."/>
        </authorList>
    </citation>
    <scope>NUCLEOTIDE SEQUENCE [LARGE SCALE GENOMIC DNA]</scope>
    <source>
        <strain evidence="2 3">DSM 25623</strain>
    </source>
</reference>
<dbReference type="EMBL" id="RKQN01000006">
    <property type="protein sequence ID" value="RPE74843.1"/>
    <property type="molecule type" value="Genomic_DNA"/>
</dbReference>
<gene>
    <name evidence="2" type="ORF">EDC50_3056</name>
</gene>
<dbReference type="Proteomes" id="UP000269708">
    <property type="component" value="Unassembled WGS sequence"/>
</dbReference>
<dbReference type="GO" id="GO:0019239">
    <property type="term" value="F:deaminase activity"/>
    <property type="evidence" value="ECO:0007669"/>
    <property type="project" value="TreeGrafter"/>
</dbReference>
<dbReference type="Pfam" id="PF01042">
    <property type="entry name" value="Ribonuc_L-PSP"/>
    <property type="match status" value="1"/>
</dbReference>
<evidence type="ECO:0000313" key="2">
    <source>
        <dbReference type="EMBL" id="RPE74843.1"/>
    </source>
</evidence>
<comment type="caution">
    <text evidence="2">The sequence shown here is derived from an EMBL/GenBank/DDBJ whole genome shotgun (WGS) entry which is preliminary data.</text>
</comment>
<accession>A0A3N4UXW9</accession>
<dbReference type="Gene3D" id="3.30.1330.40">
    <property type="entry name" value="RutC-like"/>
    <property type="match status" value="1"/>
</dbReference>
<evidence type="ECO:0000313" key="3">
    <source>
        <dbReference type="Proteomes" id="UP000269708"/>
    </source>
</evidence>
<dbReference type="InterPro" id="IPR035959">
    <property type="entry name" value="RutC-like_sf"/>
</dbReference>
<dbReference type="AlphaFoldDB" id="A0A3N4UXW9"/>
<dbReference type="InterPro" id="IPR006175">
    <property type="entry name" value="YjgF/YER057c/UK114"/>
</dbReference>
<dbReference type="GO" id="GO:0005829">
    <property type="term" value="C:cytosol"/>
    <property type="evidence" value="ECO:0007669"/>
    <property type="project" value="TreeGrafter"/>
</dbReference>
<protein>
    <submittedName>
        <fullName evidence="2">Endoribonuclease L-PSP</fullName>
    </submittedName>
</protein>
<dbReference type="SUPFAM" id="SSF55298">
    <property type="entry name" value="YjgF-like"/>
    <property type="match status" value="1"/>
</dbReference>
<name>A0A3N4UXW9_9GAMM</name>
<dbReference type="PANTHER" id="PTHR11803">
    <property type="entry name" value="2-IMINOBUTANOATE/2-IMINOPROPANOATE DEAMINASE RIDA"/>
    <property type="match status" value="1"/>
</dbReference>
<dbReference type="CDD" id="cd00448">
    <property type="entry name" value="YjgF_YER057c_UK114_family"/>
    <property type="match status" value="1"/>
</dbReference>
<proteinExistence type="inferred from homology"/>
<sequence length="130" mass="13895">MPNMSRQIIQTDKAPAAIGPYSQAVRVGDTVYLSGQIPLDPATGLLVEGDITAQARRAFDNLRAVCEAAGGSLERIVRLGLYLTDLDHFAAVNAVMGEYFRAPYPARSTIEVSALPRGAGFEVDAVMVLD</sequence>
<comment type="similarity">
    <text evidence="1">Belongs to the RutC family.</text>
</comment>
<dbReference type="PANTHER" id="PTHR11803:SF39">
    <property type="entry name" value="2-IMINOBUTANOATE_2-IMINOPROPANOATE DEAMINASE"/>
    <property type="match status" value="1"/>
</dbReference>
<dbReference type="NCBIfam" id="TIGR00004">
    <property type="entry name" value="Rid family detoxifying hydrolase"/>
    <property type="match status" value="1"/>
</dbReference>
<evidence type="ECO:0000256" key="1">
    <source>
        <dbReference type="ARBA" id="ARBA00010552"/>
    </source>
</evidence>
<keyword evidence="3" id="KW-1185">Reference proteome</keyword>